<gene>
    <name evidence="11" type="ORF">EST38_g5039</name>
</gene>
<comment type="subcellular location">
    <subcellularLocation>
        <location evidence="1">Cytoplasm</location>
        <location evidence="1">Cytoskeleton</location>
    </subcellularLocation>
</comment>
<evidence type="ECO:0000313" key="11">
    <source>
        <dbReference type="EMBL" id="RXW20805.1"/>
    </source>
</evidence>
<dbReference type="SUPFAM" id="SSF57850">
    <property type="entry name" value="RING/U-box"/>
    <property type="match status" value="1"/>
</dbReference>
<accession>A0A4Q2DPN1</accession>
<dbReference type="Proteomes" id="UP000290288">
    <property type="component" value="Unassembled WGS sequence"/>
</dbReference>
<dbReference type="InterPro" id="IPR043145">
    <property type="entry name" value="Znf_ZZ_sf"/>
</dbReference>
<dbReference type="PANTHER" id="PTHR12268">
    <property type="entry name" value="E3 UBIQUITIN-PROTEIN LIGASE KCMF1"/>
    <property type="match status" value="1"/>
</dbReference>
<keyword evidence="2" id="KW-0963">Cytoplasm</keyword>
<dbReference type="PANTHER" id="PTHR12268:SF14">
    <property type="entry name" value="DYSTROPHIN-1"/>
    <property type="match status" value="1"/>
</dbReference>
<feature type="domain" description="ZZ-type" evidence="10">
    <location>
        <begin position="227"/>
        <end position="280"/>
    </location>
</feature>
<evidence type="ECO:0000256" key="9">
    <source>
        <dbReference type="SAM" id="MobiDB-lite"/>
    </source>
</evidence>
<evidence type="ECO:0000256" key="5">
    <source>
        <dbReference type="ARBA" id="ARBA00022833"/>
    </source>
</evidence>
<dbReference type="Pfam" id="PF00569">
    <property type="entry name" value="ZZ"/>
    <property type="match status" value="1"/>
</dbReference>
<dbReference type="EMBL" id="SDEE01000132">
    <property type="protein sequence ID" value="RXW20805.1"/>
    <property type="molecule type" value="Genomic_DNA"/>
</dbReference>
<feature type="compositionally biased region" description="Pro residues" evidence="9">
    <location>
        <begin position="292"/>
        <end position="307"/>
    </location>
</feature>
<evidence type="ECO:0000256" key="4">
    <source>
        <dbReference type="ARBA" id="ARBA00022771"/>
    </source>
</evidence>
<evidence type="ECO:0000256" key="7">
    <source>
        <dbReference type="ARBA" id="ARBA00023212"/>
    </source>
</evidence>
<keyword evidence="7" id="KW-0206">Cytoskeleton</keyword>
<dbReference type="PROSITE" id="PS50135">
    <property type="entry name" value="ZF_ZZ_2"/>
    <property type="match status" value="1"/>
</dbReference>
<evidence type="ECO:0000256" key="6">
    <source>
        <dbReference type="ARBA" id="ARBA00022837"/>
    </source>
</evidence>
<feature type="region of interest" description="Disordered" evidence="9">
    <location>
        <begin position="273"/>
        <end position="342"/>
    </location>
</feature>
<dbReference type="InterPro" id="IPR000433">
    <property type="entry name" value="Znf_ZZ"/>
</dbReference>
<keyword evidence="4 8" id="KW-0863">Zinc-finger</keyword>
<keyword evidence="12" id="KW-1185">Reference proteome</keyword>
<name>A0A4Q2DPN1_9AGAR</name>
<evidence type="ECO:0000256" key="3">
    <source>
        <dbReference type="ARBA" id="ARBA00022723"/>
    </source>
</evidence>
<dbReference type="PROSITE" id="PS01357">
    <property type="entry name" value="ZF_ZZ_1"/>
    <property type="match status" value="1"/>
</dbReference>
<dbReference type="GO" id="GO:0005886">
    <property type="term" value="C:plasma membrane"/>
    <property type="evidence" value="ECO:0007669"/>
    <property type="project" value="TreeGrafter"/>
</dbReference>
<evidence type="ECO:0000256" key="2">
    <source>
        <dbReference type="ARBA" id="ARBA00022490"/>
    </source>
</evidence>
<dbReference type="SMART" id="SM00291">
    <property type="entry name" value="ZnF_ZZ"/>
    <property type="match status" value="1"/>
</dbReference>
<dbReference type="OrthoDB" id="661148at2759"/>
<dbReference type="Gene3D" id="3.30.60.90">
    <property type="match status" value="1"/>
</dbReference>
<keyword evidence="3" id="KW-0479">Metal-binding</keyword>
<evidence type="ECO:0000313" key="12">
    <source>
        <dbReference type="Proteomes" id="UP000290288"/>
    </source>
</evidence>
<reference evidence="11 12" key="1">
    <citation type="submission" date="2019-01" db="EMBL/GenBank/DDBJ databases">
        <title>Draft genome sequence of Psathyrella aberdarensis IHI B618.</title>
        <authorList>
            <person name="Buettner E."/>
            <person name="Kellner H."/>
        </authorList>
    </citation>
    <scope>NUCLEOTIDE SEQUENCE [LARGE SCALE GENOMIC DNA]</scope>
    <source>
        <strain evidence="11 12">IHI B618</strain>
    </source>
</reference>
<keyword evidence="5" id="KW-0862">Zinc</keyword>
<dbReference type="CDD" id="cd02249">
    <property type="entry name" value="ZZ"/>
    <property type="match status" value="1"/>
</dbReference>
<feature type="compositionally biased region" description="Low complexity" evidence="9">
    <location>
        <begin position="198"/>
        <end position="208"/>
    </location>
</feature>
<feature type="region of interest" description="Disordered" evidence="9">
    <location>
        <begin position="198"/>
        <end position="228"/>
    </location>
</feature>
<dbReference type="GO" id="GO:0008270">
    <property type="term" value="F:zinc ion binding"/>
    <property type="evidence" value="ECO:0007669"/>
    <property type="project" value="UniProtKB-KW"/>
</dbReference>
<dbReference type="AlphaFoldDB" id="A0A4Q2DPN1"/>
<dbReference type="STRING" id="2316362.A0A4Q2DPN1"/>
<comment type="caution">
    <text evidence="11">The sequence shown here is derived from an EMBL/GenBank/DDBJ whole genome shotgun (WGS) entry which is preliminary data.</text>
</comment>
<evidence type="ECO:0000259" key="10">
    <source>
        <dbReference type="PROSITE" id="PS50135"/>
    </source>
</evidence>
<protein>
    <recommendedName>
        <fullName evidence="10">ZZ-type domain-containing protein</fullName>
    </recommendedName>
</protein>
<feature type="compositionally biased region" description="Low complexity" evidence="9">
    <location>
        <begin position="308"/>
        <end position="322"/>
    </location>
</feature>
<evidence type="ECO:0000256" key="1">
    <source>
        <dbReference type="ARBA" id="ARBA00004245"/>
    </source>
</evidence>
<sequence>MATAAALSFNVQGFGRSTTVPDDDVARLMYYLNCVTVSLGFDILQDDLVDYQNYHRLSSTRIAGVIKSAAELTPDIFIDRILFRDDAGEVVPSGSSNKFVSITSALDLVSIQRDFILGGQVKDVTKVMFFKTSWLNTFYNGPLERIAKALIESTTKHCSHCEGDPGMCACSTCPRSSKSKCKPIFESFLDALTSTLATPAPSTTRSRSPAPPPVPARTQPVRQSPPQHQANCDGCSWQHFTGPRYKCNNCYDFDLCQGCYSANKHLETSHHFRKYETPESSPVYLPVRRRVPPPPSPQSPPAPPPPYAEATRPTTTTTTRAPEPGPPLSSLDRKTPLSPSNNESTFFYNSMSIPELKSYLTTRDVEFSASEIVDKESLCKLVWETHVDCMSIGELNTFLSQNRISTAGCRDVNARRQKAKDAFEPPSRPVASPTGGAGGWRKDDLVVLTGLSRADMNGKKGVVQVVHTDERKVTVFIEDMNRAFKVKYDNVTPWVEVEDLGAADEAEELS</sequence>
<dbReference type="InterPro" id="IPR050774">
    <property type="entry name" value="KCMF1/Dystrophin"/>
</dbReference>
<organism evidence="11 12">
    <name type="scientific">Candolleomyces aberdarensis</name>
    <dbReference type="NCBI Taxonomy" id="2316362"/>
    <lineage>
        <taxon>Eukaryota</taxon>
        <taxon>Fungi</taxon>
        <taxon>Dikarya</taxon>
        <taxon>Basidiomycota</taxon>
        <taxon>Agaricomycotina</taxon>
        <taxon>Agaricomycetes</taxon>
        <taxon>Agaricomycetidae</taxon>
        <taxon>Agaricales</taxon>
        <taxon>Agaricineae</taxon>
        <taxon>Psathyrellaceae</taxon>
        <taxon>Candolleomyces</taxon>
    </lineage>
</organism>
<proteinExistence type="predicted"/>
<evidence type="ECO:0000256" key="8">
    <source>
        <dbReference type="PROSITE-ProRule" id="PRU00228"/>
    </source>
</evidence>
<feature type="region of interest" description="Disordered" evidence="9">
    <location>
        <begin position="417"/>
        <end position="438"/>
    </location>
</feature>
<keyword evidence="6" id="KW-0106">Calcium</keyword>